<evidence type="ECO:0008006" key="5">
    <source>
        <dbReference type="Google" id="ProtNLM"/>
    </source>
</evidence>
<evidence type="ECO:0000256" key="2">
    <source>
        <dbReference type="SAM" id="SignalP"/>
    </source>
</evidence>
<evidence type="ECO:0000313" key="3">
    <source>
        <dbReference type="EMBL" id="GAA4036365.1"/>
    </source>
</evidence>
<dbReference type="EMBL" id="BAABDK010000017">
    <property type="protein sequence ID" value="GAA4036365.1"/>
    <property type="molecule type" value="Genomic_DNA"/>
</dbReference>
<name>A0ABP7U5N5_9BACT</name>
<dbReference type="RefSeq" id="WP_345054035.1">
    <property type="nucleotide sequence ID" value="NZ_BAABDK010000017.1"/>
</dbReference>
<organism evidence="3 4">
    <name type="scientific">Hymenobacter glaciei</name>
    <dbReference type="NCBI Taxonomy" id="877209"/>
    <lineage>
        <taxon>Bacteria</taxon>
        <taxon>Pseudomonadati</taxon>
        <taxon>Bacteroidota</taxon>
        <taxon>Cytophagia</taxon>
        <taxon>Cytophagales</taxon>
        <taxon>Hymenobacteraceae</taxon>
        <taxon>Hymenobacter</taxon>
    </lineage>
</organism>
<evidence type="ECO:0000313" key="4">
    <source>
        <dbReference type="Proteomes" id="UP001501469"/>
    </source>
</evidence>
<reference evidence="4" key="1">
    <citation type="journal article" date="2019" name="Int. J. Syst. Evol. Microbiol.">
        <title>The Global Catalogue of Microorganisms (GCM) 10K type strain sequencing project: providing services to taxonomists for standard genome sequencing and annotation.</title>
        <authorList>
            <consortium name="The Broad Institute Genomics Platform"/>
            <consortium name="The Broad Institute Genome Sequencing Center for Infectious Disease"/>
            <person name="Wu L."/>
            <person name="Ma J."/>
        </authorList>
    </citation>
    <scope>NUCLEOTIDE SEQUENCE [LARGE SCALE GENOMIC DNA]</scope>
    <source>
        <strain evidence="4">JCM 17225</strain>
    </source>
</reference>
<protein>
    <recommendedName>
        <fullName evidence="5">Lipoprotein</fullName>
    </recommendedName>
</protein>
<keyword evidence="4" id="KW-1185">Reference proteome</keyword>
<keyword evidence="2" id="KW-0732">Signal</keyword>
<dbReference type="PROSITE" id="PS51257">
    <property type="entry name" value="PROKAR_LIPOPROTEIN"/>
    <property type="match status" value="1"/>
</dbReference>
<comment type="caution">
    <text evidence="3">The sequence shown here is derived from an EMBL/GenBank/DDBJ whole genome shotgun (WGS) entry which is preliminary data.</text>
</comment>
<dbReference type="Proteomes" id="UP001501469">
    <property type="component" value="Unassembled WGS sequence"/>
</dbReference>
<feature type="region of interest" description="Disordered" evidence="1">
    <location>
        <begin position="116"/>
        <end position="144"/>
    </location>
</feature>
<feature type="chain" id="PRO_5047243038" description="Lipoprotein" evidence="2">
    <location>
        <begin position="22"/>
        <end position="144"/>
    </location>
</feature>
<feature type="signal peptide" evidence="2">
    <location>
        <begin position="1"/>
        <end position="21"/>
    </location>
</feature>
<evidence type="ECO:0000256" key="1">
    <source>
        <dbReference type="SAM" id="MobiDB-lite"/>
    </source>
</evidence>
<sequence>MKALVCRFVISALLSTALVSCRDGSSTDIGDEMAFSWYGSHDYTNIYHGGAPRDGGVPVIPGGCDSAKWNDRYVLTKGEYWRYRVRKDVFGIIHPPPDSLVYFVVDKKRYDGHQELDPALHGPLTKPEQADWERRIPGRYQVPE</sequence>
<proteinExistence type="predicted"/>
<accession>A0ABP7U5N5</accession>
<gene>
    <name evidence="3" type="ORF">GCM10022409_21590</name>
</gene>